<accession>A0A8J7M7Q3</accession>
<name>A0A8J7M7Q3_9RHOB</name>
<evidence type="ECO:0008006" key="4">
    <source>
        <dbReference type="Google" id="ProtNLM"/>
    </source>
</evidence>
<evidence type="ECO:0000313" key="3">
    <source>
        <dbReference type="Proteomes" id="UP000655420"/>
    </source>
</evidence>
<feature type="compositionally biased region" description="Basic and acidic residues" evidence="1">
    <location>
        <begin position="92"/>
        <end position="110"/>
    </location>
</feature>
<gene>
    <name evidence="2" type="ORF">H0I76_08640</name>
</gene>
<feature type="region of interest" description="Disordered" evidence="1">
    <location>
        <begin position="73"/>
        <end position="110"/>
    </location>
</feature>
<dbReference type="Proteomes" id="UP000655420">
    <property type="component" value="Unassembled WGS sequence"/>
</dbReference>
<proteinExistence type="predicted"/>
<protein>
    <recommendedName>
        <fullName evidence="4">AAA+ family ATPase</fullName>
    </recommendedName>
</protein>
<sequence>MLAAAVAIGGPGLPAFAADPEPRPDMEEFKRRLDEAWDDMMRELGPTIDSLGALIDTLDQIDGLENYERPEVLPNGDIVIRRKADAPPLPDEPERAPTETPEDDGKGIKT</sequence>
<evidence type="ECO:0000256" key="1">
    <source>
        <dbReference type="SAM" id="MobiDB-lite"/>
    </source>
</evidence>
<evidence type="ECO:0000313" key="2">
    <source>
        <dbReference type="EMBL" id="MBK0399255.1"/>
    </source>
</evidence>
<organism evidence="2 3">
    <name type="scientific">Thermohalobaculum xanthum</name>
    <dbReference type="NCBI Taxonomy" id="2753746"/>
    <lineage>
        <taxon>Bacteria</taxon>
        <taxon>Pseudomonadati</taxon>
        <taxon>Pseudomonadota</taxon>
        <taxon>Alphaproteobacteria</taxon>
        <taxon>Rhodobacterales</taxon>
        <taxon>Paracoccaceae</taxon>
        <taxon>Thermohalobaculum</taxon>
    </lineage>
</organism>
<dbReference type="AlphaFoldDB" id="A0A8J7M7Q3"/>
<dbReference type="EMBL" id="JAEHHL010000004">
    <property type="protein sequence ID" value="MBK0399255.1"/>
    <property type="molecule type" value="Genomic_DNA"/>
</dbReference>
<keyword evidence="3" id="KW-1185">Reference proteome</keyword>
<comment type="caution">
    <text evidence="2">The sequence shown here is derived from an EMBL/GenBank/DDBJ whole genome shotgun (WGS) entry which is preliminary data.</text>
</comment>
<reference evidence="2" key="1">
    <citation type="submission" date="2020-12" db="EMBL/GenBank/DDBJ databases">
        <title>Bacterial taxonomy.</title>
        <authorList>
            <person name="Pan X."/>
        </authorList>
    </citation>
    <scope>NUCLEOTIDE SEQUENCE</scope>
    <source>
        <strain evidence="2">M0105</strain>
    </source>
</reference>